<organism evidence="2 3">
    <name type="scientific">Singulisphaera acidiphila (strain ATCC BAA-1392 / DSM 18658 / VKM B-2454 / MOB10)</name>
    <dbReference type="NCBI Taxonomy" id="886293"/>
    <lineage>
        <taxon>Bacteria</taxon>
        <taxon>Pseudomonadati</taxon>
        <taxon>Planctomycetota</taxon>
        <taxon>Planctomycetia</taxon>
        <taxon>Isosphaerales</taxon>
        <taxon>Isosphaeraceae</taxon>
        <taxon>Singulisphaera</taxon>
    </lineage>
</organism>
<proteinExistence type="predicted"/>
<dbReference type="Proteomes" id="UP000010798">
    <property type="component" value="Chromosome"/>
</dbReference>
<feature type="region of interest" description="Disordered" evidence="1">
    <location>
        <begin position="297"/>
        <end position="319"/>
    </location>
</feature>
<dbReference type="EMBL" id="CP003364">
    <property type="protein sequence ID" value="AGA29117.1"/>
    <property type="molecule type" value="Genomic_DNA"/>
</dbReference>
<evidence type="ECO:0000256" key="1">
    <source>
        <dbReference type="SAM" id="MobiDB-lite"/>
    </source>
</evidence>
<keyword evidence="3" id="KW-1185">Reference proteome</keyword>
<dbReference type="AlphaFoldDB" id="L0DIN1"/>
<evidence type="ECO:0000313" key="2">
    <source>
        <dbReference type="EMBL" id="AGA29117.1"/>
    </source>
</evidence>
<name>L0DIN1_SINAD</name>
<sequence length="817" mass="86169">MSRRVRSLEQKLGLESLEARLALSAPELPGNTGEVIQSQFAPFGFTKAIGLQASQLAVGGPIQFDLQVLSNAPETSGGTRAVEFSDNSGLIGYSQFSGGGFATVGMQIKQSRLGRGLTIHGFDIPENELETRTGALSQEPDQQSRVNANLVLNSQFNDNGFGTPVQRGRVGFQWRKVRVRGQVNVGLKNLVFQPDGPEVDSALPPQAQSLTAAGEDVDIRRPTNTGRIRHSQFNDGGFGDLGFQWANVAVGGRVATSTNTLSLKPKQNNLGPITFKDLDFGRSSTLDQAVAQAIANPSALSTEQDSVPSADPTTKATVATSDTPVQSVNDATNSGRIAGAQFNDGGFGDVGLQWRRVKVGKTVSAVHNALSVQPTNTGQGLITVENVQFPSIPAPEPLAPKQPIHVLAPTPAVVKSDGKPLGRKLPTPTDPLRPLSQLVKAGHLAGPAVGDHVPFVDAATNSGLIRAGQFNAGGFGDLGLQWLNVRVGEGVELVHNSLSVQPEGAKLEGVNVSNVTYGAPISPQAKRSLSVLPTTVITPSASGGFTQTINENQGDGTRNDRWLKNQQVASLDGTSVFLQWNGVVKHRGLVIIQNVIQIHDLGPESGPLTLEDIHFPGRVPLRGRDSGVSDQAGVWAARVEPIGVDSTNNSGILSHNQFNDGGFGGLGLQWRNVQVAGQVALVRNTLSVNLSKDTTPADAPGPVTVSNITFNSGALDQVPGQPLDQRIITLPPHASRLSIHPRNRGLPLPHDPRVIDDATNSGIIRGGQFASGGAGYGLLQWRGVKIPGKVTVIQNVLEINMGTNVTGPVTVSHVIFR</sequence>
<protein>
    <submittedName>
        <fullName evidence="2">Uncharacterized protein</fullName>
    </submittedName>
</protein>
<dbReference type="HOGENOM" id="CLU_345772_0_0_0"/>
<evidence type="ECO:0000313" key="3">
    <source>
        <dbReference type="Proteomes" id="UP000010798"/>
    </source>
</evidence>
<gene>
    <name evidence="2" type="ordered locus">Sinac_4961</name>
</gene>
<dbReference type="KEGG" id="saci:Sinac_4961"/>
<reference evidence="2 3" key="1">
    <citation type="submission" date="2012-02" db="EMBL/GenBank/DDBJ databases">
        <title>Complete sequence of chromosome of Singulisphaera acidiphila DSM 18658.</title>
        <authorList>
            <consortium name="US DOE Joint Genome Institute (JGI-PGF)"/>
            <person name="Lucas S."/>
            <person name="Copeland A."/>
            <person name="Lapidus A."/>
            <person name="Glavina del Rio T."/>
            <person name="Dalin E."/>
            <person name="Tice H."/>
            <person name="Bruce D."/>
            <person name="Goodwin L."/>
            <person name="Pitluck S."/>
            <person name="Peters L."/>
            <person name="Ovchinnikova G."/>
            <person name="Chertkov O."/>
            <person name="Kyrpides N."/>
            <person name="Mavromatis K."/>
            <person name="Ivanova N."/>
            <person name="Brettin T."/>
            <person name="Detter J.C."/>
            <person name="Han C."/>
            <person name="Larimer F."/>
            <person name="Land M."/>
            <person name="Hauser L."/>
            <person name="Markowitz V."/>
            <person name="Cheng J.-F."/>
            <person name="Hugenholtz P."/>
            <person name="Woyke T."/>
            <person name="Wu D."/>
            <person name="Tindall B."/>
            <person name="Pomrenke H."/>
            <person name="Brambilla E."/>
            <person name="Klenk H.-P."/>
            <person name="Eisen J.A."/>
        </authorList>
    </citation>
    <scope>NUCLEOTIDE SEQUENCE [LARGE SCALE GENOMIC DNA]</scope>
    <source>
        <strain evidence="3">ATCC BAA-1392 / DSM 18658 / VKM B-2454 / MOB10</strain>
    </source>
</reference>
<dbReference type="RefSeq" id="WP_015248225.1">
    <property type="nucleotide sequence ID" value="NC_019892.1"/>
</dbReference>
<feature type="compositionally biased region" description="Polar residues" evidence="1">
    <location>
        <begin position="298"/>
        <end position="319"/>
    </location>
</feature>
<accession>L0DIN1</accession>